<evidence type="ECO:0000313" key="1">
    <source>
        <dbReference type="EMBL" id="SHI57363.1"/>
    </source>
</evidence>
<proteinExistence type="predicted"/>
<protein>
    <recommendedName>
        <fullName evidence="3">Tetratricopeptide repeat-containing protein</fullName>
    </recommendedName>
</protein>
<dbReference type="Gene3D" id="1.25.40.10">
    <property type="entry name" value="Tetratricopeptide repeat domain"/>
    <property type="match status" value="1"/>
</dbReference>
<evidence type="ECO:0000313" key="2">
    <source>
        <dbReference type="Proteomes" id="UP000184543"/>
    </source>
</evidence>
<dbReference type="EMBL" id="FQYU01000001">
    <property type="protein sequence ID" value="SHI57363.1"/>
    <property type="molecule type" value="Genomic_DNA"/>
</dbReference>
<dbReference type="SUPFAM" id="SSF48452">
    <property type="entry name" value="TPR-like"/>
    <property type="match status" value="1"/>
</dbReference>
<dbReference type="AlphaFoldDB" id="A0A1M6C8Y6"/>
<dbReference type="RefSeq" id="WP_072988503.1">
    <property type="nucleotide sequence ID" value="NZ_FQYU01000001.1"/>
</dbReference>
<sequence length="462" mass="55561">MKLKKFSRFVDSLLPHEVLLLERCAQFQDVDRIEIFETIKHNILSKGKKKAFSLTCDKRKYSHMMNWMQARLDEHCTDNYYERLNYFDNKIKTDTLSSEEERILLKLIKNYSPHHFHFIRFYEVVKNYLNFLLVRVRLNDYELINRFVHNYHDDYIRSKNIGDRMTQATSDIVTDYHSGRLTENSLKWSPWLERLFQDESIDGFNRYQTLILLSYLALLKSDLLEPAIGYYDQLEARLKDGSYYSKKLLLNFYGNRQLILMKLHKYDQALYYGRLSISEQGHDYIMYLNNYCFNLLKLGRAKEALQLLKDALPFARQMSNKYNKSLFISSLVKCYNDNGQFKNARQYAENQLVQYEKDILEHNWNKFFRTYLETLLHLGDYKHAKKTIKRYGLLDRESAQLKTYIGFPYFKWFMALIDFKQGNISNLRFRKLILREREHLVQSHNIKPSESVMVLLEDALKE</sequence>
<accession>A0A1M6C8Y6</accession>
<dbReference type="Proteomes" id="UP000184543">
    <property type="component" value="Unassembled WGS sequence"/>
</dbReference>
<keyword evidence="2" id="KW-1185">Reference proteome</keyword>
<dbReference type="OrthoDB" id="1400529at2"/>
<dbReference type="InterPro" id="IPR011990">
    <property type="entry name" value="TPR-like_helical_dom_sf"/>
</dbReference>
<reference evidence="2" key="1">
    <citation type="submission" date="2016-11" db="EMBL/GenBank/DDBJ databases">
        <authorList>
            <person name="Varghese N."/>
            <person name="Submissions S."/>
        </authorList>
    </citation>
    <scope>NUCLEOTIDE SEQUENCE [LARGE SCALE GENOMIC DNA]</scope>
    <source>
        <strain evidence="2">DSM 19858</strain>
    </source>
</reference>
<gene>
    <name evidence="1" type="ORF">SAMN04488513_101682</name>
</gene>
<organism evidence="1 2">
    <name type="scientific">Pseudozobellia thermophila</name>
    <dbReference type="NCBI Taxonomy" id="192903"/>
    <lineage>
        <taxon>Bacteria</taxon>
        <taxon>Pseudomonadati</taxon>
        <taxon>Bacteroidota</taxon>
        <taxon>Flavobacteriia</taxon>
        <taxon>Flavobacteriales</taxon>
        <taxon>Flavobacteriaceae</taxon>
        <taxon>Pseudozobellia</taxon>
    </lineage>
</organism>
<evidence type="ECO:0008006" key="3">
    <source>
        <dbReference type="Google" id="ProtNLM"/>
    </source>
</evidence>
<name>A0A1M6C8Y6_9FLAO</name>